<evidence type="ECO:0000313" key="3">
    <source>
        <dbReference type="Proteomes" id="UP001222325"/>
    </source>
</evidence>
<evidence type="ECO:0000256" key="1">
    <source>
        <dbReference type="SAM" id="SignalP"/>
    </source>
</evidence>
<gene>
    <name evidence="2" type="ORF">B0H15DRAFT_157110</name>
</gene>
<accession>A0AAD6UC54</accession>
<keyword evidence="3" id="KW-1185">Reference proteome</keyword>
<evidence type="ECO:0000313" key="2">
    <source>
        <dbReference type="EMBL" id="KAJ7093384.1"/>
    </source>
</evidence>
<dbReference type="AlphaFoldDB" id="A0AAD6UC54"/>
<feature type="chain" id="PRO_5042124014" evidence="1">
    <location>
        <begin position="20"/>
        <end position="204"/>
    </location>
</feature>
<name>A0AAD6UC54_9AGAR</name>
<organism evidence="2 3">
    <name type="scientific">Mycena belliarum</name>
    <dbReference type="NCBI Taxonomy" id="1033014"/>
    <lineage>
        <taxon>Eukaryota</taxon>
        <taxon>Fungi</taxon>
        <taxon>Dikarya</taxon>
        <taxon>Basidiomycota</taxon>
        <taxon>Agaricomycotina</taxon>
        <taxon>Agaricomycetes</taxon>
        <taxon>Agaricomycetidae</taxon>
        <taxon>Agaricales</taxon>
        <taxon>Marasmiineae</taxon>
        <taxon>Mycenaceae</taxon>
        <taxon>Mycena</taxon>
    </lineage>
</organism>
<comment type="caution">
    <text evidence="2">The sequence shown here is derived from an EMBL/GenBank/DDBJ whole genome shotgun (WGS) entry which is preliminary data.</text>
</comment>
<proteinExistence type="predicted"/>
<sequence length="204" mass="22760">MVRSLASCLVSLMLHDFAAEDAELRAICPLSALHYPQEFESHAGERHATDAARWTTRHLSVPFHGQTRQTRSGVPRVAVVTAAEGHFSDVDVYIEGAIYSACNFCNTTLNGTLLQKQWLEQHCGPRGTSQSTTAGYRDFAAIMPREIRVAFDPTCSVHKSSTHLWHLSVSQLGPWSFMIQWGRMNIVLYPQGLSKDILRVAHVL</sequence>
<feature type="signal peptide" evidence="1">
    <location>
        <begin position="1"/>
        <end position="19"/>
    </location>
</feature>
<reference evidence="2" key="1">
    <citation type="submission" date="2023-03" db="EMBL/GenBank/DDBJ databases">
        <title>Massive genome expansion in bonnet fungi (Mycena s.s.) driven by repeated elements and novel gene families across ecological guilds.</title>
        <authorList>
            <consortium name="Lawrence Berkeley National Laboratory"/>
            <person name="Harder C.B."/>
            <person name="Miyauchi S."/>
            <person name="Viragh M."/>
            <person name="Kuo A."/>
            <person name="Thoen E."/>
            <person name="Andreopoulos B."/>
            <person name="Lu D."/>
            <person name="Skrede I."/>
            <person name="Drula E."/>
            <person name="Henrissat B."/>
            <person name="Morin E."/>
            <person name="Kohler A."/>
            <person name="Barry K."/>
            <person name="LaButti K."/>
            <person name="Morin E."/>
            <person name="Salamov A."/>
            <person name="Lipzen A."/>
            <person name="Mereny Z."/>
            <person name="Hegedus B."/>
            <person name="Baldrian P."/>
            <person name="Stursova M."/>
            <person name="Weitz H."/>
            <person name="Taylor A."/>
            <person name="Grigoriev I.V."/>
            <person name="Nagy L.G."/>
            <person name="Martin F."/>
            <person name="Kauserud H."/>
        </authorList>
    </citation>
    <scope>NUCLEOTIDE SEQUENCE</scope>
    <source>
        <strain evidence="2">CBHHK173m</strain>
    </source>
</reference>
<protein>
    <submittedName>
        <fullName evidence="2">Uncharacterized protein</fullName>
    </submittedName>
</protein>
<dbReference type="EMBL" id="JARJCN010000016">
    <property type="protein sequence ID" value="KAJ7093384.1"/>
    <property type="molecule type" value="Genomic_DNA"/>
</dbReference>
<dbReference type="Proteomes" id="UP001222325">
    <property type="component" value="Unassembled WGS sequence"/>
</dbReference>
<keyword evidence="1" id="KW-0732">Signal</keyword>